<dbReference type="AlphaFoldDB" id="A0A1X1KNX6"/>
<sequence>MSLLYRAENFVDSVIDSISNKVNDYHLKKEYKRLEEEKYKPFYVCNVSTIQTSEKVFLSEHEPGQIIWRGSNKHYKRFVLDDYILDFNRISLDFYSLLTNGNFWLVNDIDDEIVEELCADFEYRCYQFKNREDYENFLAEINVAIKKELPRIGKNSSKTVFDFFEEKLHEKYRKDGFKYFRA</sequence>
<protein>
    <submittedName>
        <fullName evidence="1">Uncharacterized protein</fullName>
    </submittedName>
</protein>
<dbReference type="Proteomes" id="UP000193234">
    <property type="component" value="Unassembled WGS sequence"/>
</dbReference>
<dbReference type="RefSeq" id="WP_084861492.1">
    <property type="nucleotide sequence ID" value="NZ_JALDWD010000008.1"/>
</dbReference>
<proteinExistence type="predicted"/>
<evidence type="ECO:0000313" key="1">
    <source>
        <dbReference type="EMBL" id="ORP01136.1"/>
    </source>
</evidence>
<reference evidence="1 2" key="1">
    <citation type="journal article" date="2016" name="Eur. J. Clin. Microbiol. Infect. Dis.">
        <title>Whole genome sequencing as a tool for phylogenetic analysis of clinical strains of Mitis group streptococci.</title>
        <authorList>
            <person name="Rasmussen L.H."/>
            <person name="Dargis R."/>
            <person name="Hojholt K."/>
            <person name="Christensen J.J."/>
            <person name="Skovgaard O."/>
            <person name="Justesen U.S."/>
            <person name="Rosenvinge F.S."/>
            <person name="Moser C."/>
            <person name="Lukjancenko O."/>
            <person name="Rasmussen S."/>
            <person name="Nielsen X.C."/>
        </authorList>
    </citation>
    <scope>NUCLEOTIDE SEQUENCE [LARGE SCALE GENOMIC DNA]</scope>
    <source>
        <strain evidence="1 2">RH_12363_08</strain>
    </source>
</reference>
<gene>
    <name evidence="1" type="ORF">B7696_00255</name>
</gene>
<organism evidence="1 2">
    <name type="scientific">Streptococcus mitis</name>
    <dbReference type="NCBI Taxonomy" id="28037"/>
    <lineage>
        <taxon>Bacteria</taxon>
        <taxon>Bacillati</taxon>
        <taxon>Bacillota</taxon>
        <taxon>Bacilli</taxon>
        <taxon>Lactobacillales</taxon>
        <taxon>Streptococcaceae</taxon>
        <taxon>Streptococcus</taxon>
        <taxon>Streptococcus mitis group</taxon>
    </lineage>
</organism>
<evidence type="ECO:0000313" key="2">
    <source>
        <dbReference type="Proteomes" id="UP000193234"/>
    </source>
</evidence>
<dbReference type="EMBL" id="NCVJ01000014">
    <property type="protein sequence ID" value="ORP01136.1"/>
    <property type="molecule type" value="Genomic_DNA"/>
</dbReference>
<accession>A0A1X1KNX6</accession>
<name>A0A1X1KNX6_STRMT</name>
<comment type="caution">
    <text evidence="1">The sequence shown here is derived from an EMBL/GenBank/DDBJ whole genome shotgun (WGS) entry which is preliminary data.</text>
</comment>